<evidence type="ECO:0000256" key="10">
    <source>
        <dbReference type="PROSITE-ProRule" id="PRU00110"/>
    </source>
</evidence>
<keyword evidence="6" id="KW-0067">ATP-binding</keyword>
<evidence type="ECO:0000256" key="4">
    <source>
        <dbReference type="ARBA" id="ARBA00022692"/>
    </source>
</evidence>
<organism evidence="16 17">
    <name type="scientific">Rosistilla ulvae</name>
    <dbReference type="NCBI Taxonomy" id="1930277"/>
    <lineage>
        <taxon>Bacteria</taxon>
        <taxon>Pseudomonadati</taxon>
        <taxon>Planctomycetota</taxon>
        <taxon>Planctomycetia</taxon>
        <taxon>Pirellulales</taxon>
        <taxon>Pirellulaceae</taxon>
        <taxon>Rosistilla</taxon>
    </lineage>
</organism>
<dbReference type="InterPro" id="IPR008207">
    <property type="entry name" value="Sig_transdc_His_kin_Hpt_dom"/>
</dbReference>
<dbReference type="Gene3D" id="1.20.120.160">
    <property type="entry name" value="HPT domain"/>
    <property type="match status" value="1"/>
</dbReference>
<dbReference type="GO" id="GO:0005524">
    <property type="term" value="F:ATP binding"/>
    <property type="evidence" value="ECO:0007669"/>
    <property type="project" value="UniProtKB-KW"/>
</dbReference>
<dbReference type="InterPro" id="IPR001789">
    <property type="entry name" value="Sig_transdc_resp-reg_receiver"/>
</dbReference>
<feature type="transmembrane region" description="Helical" evidence="13">
    <location>
        <begin position="52"/>
        <end position="72"/>
    </location>
</feature>
<dbReference type="PROSITE" id="PS50110">
    <property type="entry name" value="RESPONSE_REGULATORY"/>
    <property type="match status" value="1"/>
</dbReference>
<dbReference type="GO" id="GO:0000160">
    <property type="term" value="P:phosphorelay signal transduction system"/>
    <property type="evidence" value="ECO:0007669"/>
    <property type="project" value="UniProtKB-KW"/>
</dbReference>
<dbReference type="PROSITE" id="PS50894">
    <property type="entry name" value="HPT"/>
    <property type="match status" value="1"/>
</dbReference>
<reference evidence="16 17" key="1">
    <citation type="submission" date="2019-02" db="EMBL/GenBank/DDBJ databases">
        <title>Deep-cultivation of Planctomycetes and their phenomic and genomic characterization uncovers novel biology.</title>
        <authorList>
            <person name="Wiegand S."/>
            <person name="Jogler M."/>
            <person name="Boedeker C."/>
            <person name="Pinto D."/>
            <person name="Vollmers J."/>
            <person name="Rivas-Marin E."/>
            <person name="Kohn T."/>
            <person name="Peeters S.H."/>
            <person name="Heuer A."/>
            <person name="Rast P."/>
            <person name="Oberbeckmann S."/>
            <person name="Bunk B."/>
            <person name="Jeske O."/>
            <person name="Meyerdierks A."/>
            <person name="Storesund J.E."/>
            <person name="Kallscheuer N."/>
            <person name="Luecker S."/>
            <person name="Lage O.M."/>
            <person name="Pohl T."/>
            <person name="Merkel B.J."/>
            <person name="Hornburger P."/>
            <person name="Mueller R.-W."/>
            <person name="Bruemmer F."/>
            <person name="Labrenz M."/>
            <person name="Spormann A.M."/>
            <person name="Op den Camp H."/>
            <person name="Overmann J."/>
            <person name="Amann R."/>
            <person name="Jetten M.S.M."/>
            <person name="Mascher T."/>
            <person name="Medema M.H."/>
            <person name="Devos D.P."/>
            <person name="Kaster A.-K."/>
            <person name="Ovreas L."/>
            <person name="Rohde M."/>
            <person name="Galperin M.Y."/>
            <person name="Jogler C."/>
        </authorList>
    </citation>
    <scope>NUCLEOTIDE SEQUENCE [LARGE SCALE GENOMIC DNA]</scope>
    <source>
        <strain evidence="16 17">EC9</strain>
    </source>
</reference>
<feature type="domain" description="Response regulatory" evidence="14">
    <location>
        <begin position="162"/>
        <end position="282"/>
    </location>
</feature>
<dbReference type="GO" id="GO:0005886">
    <property type="term" value="C:plasma membrane"/>
    <property type="evidence" value="ECO:0007669"/>
    <property type="project" value="UniProtKB-SubCell"/>
</dbReference>
<evidence type="ECO:0000256" key="12">
    <source>
        <dbReference type="SAM" id="MobiDB-lite"/>
    </source>
</evidence>
<keyword evidence="8" id="KW-0902">Two-component regulatory system</keyword>
<evidence type="ECO:0000256" key="1">
    <source>
        <dbReference type="ARBA" id="ARBA00004651"/>
    </source>
</evidence>
<name>A0A517LTV3_9BACT</name>
<dbReference type="SMART" id="SM00448">
    <property type="entry name" value="REC"/>
    <property type="match status" value="1"/>
</dbReference>
<dbReference type="InterPro" id="IPR036641">
    <property type="entry name" value="HPT_dom_sf"/>
</dbReference>
<dbReference type="CDD" id="cd00088">
    <property type="entry name" value="HPT"/>
    <property type="match status" value="1"/>
</dbReference>
<evidence type="ECO:0000256" key="13">
    <source>
        <dbReference type="SAM" id="Phobius"/>
    </source>
</evidence>
<dbReference type="Proteomes" id="UP000319557">
    <property type="component" value="Chromosome"/>
</dbReference>
<keyword evidence="3 11" id="KW-0597">Phosphoprotein</keyword>
<dbReference type="PANTHER" id="PTHR45339:SF1">
    <property type="entry name" value="HYBRID SIGNAL TRANSDUCTION HISTIDINE KINASE J"/>
    <property type="match status" value="1"/>
</dbReference>
<keyword evidence="7 13" id="KW-1133">Transmembrane helix</keyword>
<keyword evidence="2" id="KW-1003">Cell membrane</keyword>
<dbReference type="KEGG" id="ruv:EC9_02100"/>
<keyword evidence="17" id="KW-1185">Reference proteome</keyword>
<keyword evidence="16" id="KW-0418">Kinase</keyword>
<feature type="transmembrane region" description="Helical" evidence="13">
    <location>
        <begin position="20"/>
        <end position="40"/>
    </location>
</feature>
<keyword evidence="4 13" id="KW-0812">Transmembrane</keyword>
<protein>
    <submittedName>
        <fullName evidence="16">Sensor histidine kinase RcsC</fullName>
        <ecNumber evidence="16">2.7.13.3</ecNumber>
    </submittedName>
</protein>
<dbReference type="Gene3D" id="3.40.50.2300">
    <property type="match status" value="1"/>
</dbReference>
<evidence type="ECO:0000259" key="15">
    <source>
        <dbReference type="PROSITE" id="PS50894"/>
    </source>
</evidence>
<evidence type="ECO:0000256" key="8">
    <source>
        <dbReference type="ARBA" id="ARBA00023012"/>
    </source>
</evidence>
<proteinExistence type="predicted"/>
<dbReference type="CDD" id="cd17546">
    <property type="entry name" value="REC_hyHK_CKI1_RcsC-like"/>
    <property type="match status" value="1"/>
</dbReference>
<evidence type="ECO:0000313" key="16">
    <source>
        <dbReference type="EMBL" id="QDS86052.1"/>
    </source>
</evidence>
<evidence type="ECO:0000313" key="17">
    <source>
        <dbReference type="Proteomes" id="UP000319557"/>
    </source>
</evidence>
<dbReference type="RefSeq" id="WP_218934497.1">
    <property type="nucleotide sequence ID" value="NZ_CP036261.1"/>
</dbReference>
<dbReference type="AlphaFoldDB" id="A0A517LTV3"/>
<feature type="modified residue" description="Phosphohistidine" evidence="10">
    <location>
        <position position="356"/>
    </location>
</feature>
<dbReference type="Pfam" id="PF01627">
    <property type="entry name" value="Hpt"/>
    <property type="match status" value="1"/>
</dbReference>
<dbReference type="EMBL" id="CP036261">
    <property type="protein sequence ID" value="QDS86052.1"/>
    <property type="molecule type" value="Genomic_DNA"/>
</dbReference>
<evidence type="ECO:0000256" key="7">
    <source>
        <dbReference type="ARBA" id="ARBA00022989"/>
    </source>
</evidence>
<evidence type="ECO:0000256" key="3">
    <source>
        <dbReference type="ARBA" id="ARBA00022553"/>
    </source>
</evidence>
<evidence type="ECO:0000256" key="5">
    <source>
        <dbReference type="ARBA" id="ARBA00022741"/>
    </source>
</evidence>
<comment type="subcellular location">
    <subcellularLocation>
        <location evidence="1">Cell membrane</location>
        <topology evidence="1">Multi-pass membrane protein</topology>
    </subcellularLocation>
</comment>
<dbReference type="SMART" id="SM00073">
    <property type="entry name" value="HPT"/>
    <property type="match status" value="1"/>
</dbReference>
<dbReference type="GO" id="GO:0004673">
    <property type="term" value="F:protein histidine kinase activity"/>
    <property type="evidence" value="ECO:0007669"/>
    <property type="project" value="UniProtKB-EC"/>
</dbReference>
<feature type="modified residue" description="4-aspartylphosphate" evidence="11">
    <location>
        <position position="211"/>
    </location>
</feature>
<evidence type="ECO:0000256" key="6">
    <source>
        <dbReference type="ARBA" id="ARBA00022840"/>
    </source>
</evidence>
<dbReference type="PANTHER" id="PTHR45339">
    <property type="entry name" value="HYBRID SIGNAL TRANSDUCTION HISTIDINE KINASE J"/>
    <property type="match status" value="1"/>
</dbReference>
<keyword evidence="9 13" id="KW-0472">Membrane</keyword>
<dbReference type="EC" id="2.7.13.3" evidence="16"/>
<sequence>MNKTPSPPQHDPSRDLRRAYLRSLCVILGLSITAQFVIPWALQMPAAPERTIFVLTMLAIFIEVVFVFEPAVRGVQSQIHGLQKMLSTAQELSNPPAPNPPQTTQEVFAVYRDANEPTRHTTRETTATDTSHPDAATDSNSAAISVPEADGLQTLAIPGTPQILLVEDNEINQMLAHEVLIGNGWQCQIAANGSEALQAIESQAYDLILMDCQMPIMDGFSLTQEIRNRQLDGRVRSPCPIIAVTANALKEDRQKCIDAGMDDYLAKPFNPKQLTEIVQQWLPQTLHNRTTPTVDTPQPETQLPFARQEFMERCMGDLGFAESLLESFESDSRARVDEIVMYANQRDATAAGNAAHTLKGMAGILAAHPLQSIAAEIERAGRQDDLEDIVDLIDDLQSEVSRCLAFIPSLTQRELERA</sequence>
<dbReference type="SUPFAM" id="SSF47226">
    <property type="entry name" value="Histidine-containing phosphotransfer domain, HPT domain"/>
    <property type="match status" value="1"/>
</dbReference>
<keyword evidence="5" id="KW-0547">Nucleotide-binding</keyword>
<feature type="region of interest" description="Disordered" evidence="12">
    <location>
        <begin position="115"/>
        <end position="139"/>
    </location>
</feature>
<evidence type="ECO:0000256" key="9">
    <source>
        <dbReference type="ARBA" id="ARBA00023136"/>
    </source>
</evidence>
<dbReference type="SUPFAM" id="SSF52172">
    <property type="entry name" value="CheY-like"/>
    <property type="match status" value="1"/>
</dbReference>
<evidence type="ECO:0000259" key="14">
    <source>
        <dbReference type="PROSITE" id="PS50110"/>
    </source>
</evidence>
<feature type="domain" description="HPt" evidence="15">
    <location>
        <begin position="317"/>
        <end position="410"/>
    </location>
</feature>
<accession>A0A517LTV3</accession>
<gene>
    <name evidence="16" type="primary">rcsC</name>
    <name evidence="16" type="ORF">EC9_02100</name>
</gene>
<dbReference type="InterPro" id="IPR011006">
    <property type="entry name" value="CheY-like_superfamily"/>
</dbReference>
<dbReference type="Pfam" id="PF00072">
    <property type="entry name" value="Response_reg"/>
    <property type="match status" value="1"/>
</dbReference>
<evidence type="ECO:0000256" key="11">
    <source>
        <dbReference type="PROSITE-ProRule" id="PRU00169"/>
    </source>
</evidence>
<keyword evidence="16" id="KW-0808">Transferase</keyword>
<evidence type="ECO:0000256" key="2">
    <source>
        <dbReference type="ARBA" id="ARBA00022475"/>
    </source>
</evidence>